<proteinExistence type="predicted"/>
<protein>
    <recommendedName>
        <fullName evidence="4">Lipoprotein</fullName>
    </recommendedName>
</protein>
<evidence type="ECO:0000313" key="3">
    <source>
        <dbReference type="Proteomes" id="UP001500547"/>
    </source>
</evidence>
<name>A0ABP9QRB2_9RHOO</name>
<accession>A0ABP9QRB2</accession>
<dbReference type="RefSeq" id="WP_345532960.1">
    <property type="nucleotide sequence ID" value="NZ_BAABLD010000008.1"/>
</dbReference>
<feature type="chain" id="PRO_5046266010" description="Lipoprotein" evidence="1">
    <location>
        <begin position="20"/>
        <end position="207"/>
    </location>
</feature>
<reference evidence="3" key="1">
    <citation type="journal article" date="2019" name="Int. J. Syst. Evol. Microbiol.">
        <title>The Global Catalogue of Microorganisms (GCM) 10K type strain sequencing project: providing services to taxonomists for standard genome sequencing and annotation.</title>
        <authorList>
            <consortium name="The Broad Institute Genomics Platform"/>
            <consortium name="The Broad Institute Genome Sequencing Center for Infectious Disease"/>
            <person name="Wu L."/>
            <person name="Ma J."/>
        </authorList>
    </citation>
    <scope>NUCLEOTIDE SEQUENCE [LARGE SCALE GENOMIC DNA]</scope>
    <source>
        <strain evidence="3">JCM 18715</strain>
    </source>
</reference>
<feature type="signal peptide" evidence="1">
    <location>
        <begin position="1"/>
        <end position="19"/>
    </location>
</feature>
<keyword evidence="3" id="KW-1185">Reference proteome</keyword>
<dbReference type="EMBL" id="BAABLD010000008">
    <property type="protein sequence ID" value="GAA5165694.1"/>
    <property type="molecule type" value="Genomic_DNA"/>
</dbReference>
<evidence type="ECO:0000313" key="2">
    <source>
        <dbReference type="EMBL" id="GAA5165694.1"/>
    </source>
</evidence>
<evidence type="ECO:0008006" key="4">
    <source>
        <dbReference type="Google" id="ProtNLM"/>
    </source>
</evidence>
<dbReference type="Proteomes" id="UP001500547">
    <property type="component" value="Unassembled WGS sequence"/>
</dbReference>
<keyword evidence="1" id="KW-0732">Signal</keyword>
<organism evidence="2 3">
    <name type="scientific">Viridibacterium curvum</name>
    <dbReference type="NCBI Taxonomy" id="1101404"/>
    <lineage>
        <taxon>Bacteria</taxon>
        <taxon>Pseudomonadati</taxon>
        <taxon>Pseudomonadota</taxon>
        <taxon>Betaproteobacteria</taxon>
        <taxon>Rhodocyclales</taxon>
        <taxon>Rhodocyclaceae</taxon>
        <taxon>Viridibacterium</taxon>
    </lineage>
</organism>
<evidence type="ECO:0000256" key="1">
    <source>
        <dbReference type="SAM" id="SignalP"/>
    </source>
</evidence>
<sequence length="207" mass="22672">MRAAILLLALLVCPGCALSVLQRQDSLKVALGERGTEPYVSVFKPHDPLTMSVAFGCDTRVVSAMVSLLVPLPPVIPGWLFNDKPGFFANVQLPVGAESLLEHMSVTTVYGDTYRFSDLKPDAPSVRREPGRVSLRVDVSCLEFEHGVLVIDPFEYQGVRYPGSRVRLRTQSRYEFHFGYLSAEAQPGAAPASFVAVRRDGYVASAL</sequence>
<comment type="caution">
    <text evidence="2">The sequence shown here is derived from an EMBL/GenBank/DDBJ whole genome shotgun (WGS) entry which is preliminary data.</text>
</comment>
<gene>
    <name evidence="2" type="ORF">GCM10025770_21650</name>
</gene>